<proteinExistence type="predicted"/>
<evidence type="ECO:0000313" key="1">
    <source>
        <dbReference type="EMBL" id="JAI00984.1"/>
    </source>
</evidence>
<accession>A0A0E9XH17</accession>
<dbReference type="EMBL" id="GBXM01007594">
    <property type="protein sequence ID" value="JAI00984.1"/>
    <property type="molecule type" value="Transcribed_RNA"/>
</dbReference>
<reference evidence="1" key="2">
    <citation type="journal article" date="2015" name="Fish Shellfish Immunol.">
        <title>Early steps in the European eel (Anguilla anguilla)-Vibrio vulnificus interaction in the gills: Role of the RtxA13 toxin.</title>
        <authorList>
            <person name="Callol A."/>
            <person name="Pajuelo D."/>
            <person name="Ebbesson L."/>
            <person name="Teles M."/>
            <person name="MacKenzie S."/>
            <person name="Amaro C."/>
        </authorList>
    </citation>
    <scope>NUCLEOTIDE SEQUENCE</scope>
</reference>
<dbReference type="AlphaFoldDB" id="A0A0E9XH17"/>
<protein>
    <submittedName>
        <fullName evidence="1">Uncharacterized protein</fullName>
    </submittedName>
</protein>
<sequence length="51" mass="5788">MGPGHEVSSPEELWEICKCVRHYPHYLTVNLRVALPVEPCTEIPPKPLSSF</sequence>
<name>A0A0E9XH17_ANGAN</name>
<organism evidence="1">
    <name type="scientific">Anguilla anguilla</name>
    <name type="common">European freshwater eel</name>
    <name type="synonym">Muraena anguilla</name>
    <dbReference type="NCBI Taxonomy" id="7936"/>
    <lineage>
        <taxon>Eukaryota</taxon>
        <taxon>Metazoa</taxon>
        <taxon>Chordata</taxon>
        <taxon>Craniata</taxon>
        <taxon>Vertebrata</taxon>
        <taxon>Euteleostomi</taxon>
        <taxon>Actinopterygii</taxon>
        <taxon>Neopterygii</taxon>
        <taxon>Teleostei</taxon>
        <taxon>Anguilliformes</taxon>
        <taxon>Anguillidae</taxon>
        <taxon>Anguilla</taxon>
    </lineage>
</organism>
<reference evidence="1" key="1">
    <citation type="submission" date="2014-11" db="EMBL/GenBank/DDBJ databases">
        <authorList>
            <person name="Amaro Gonzalez C."/>
        </authorList>
    </citation>
    <scope>NUCLEOTIDE SEQUENCE</scope>
</reference>